<evidence type="ECO:0000313" key="1">
    <source>
        <dbReference type="EMBL" id="KAF2687989.1"/>
    </source>
</evidence>
<protein>
    <submittedName>
        <fullName evidence="1">Uncharacterized protein</fullName>
    </submittedName>
</protein>
<reference evidence="1" key="1">
    <citation type="journal article" date="2020" name="Stud. Mycol.">
        <title>101 Dothideomycetes genomes: a test case for predicting lifestyles and emergence of pathogens.</title>
        <authorList>
            <person name="Haridas S."/>
            <person name="Albert R."/>
            <person name="Binder M."/>
            <person name="Bloem J."/>
            <person name="Labutti K."/>
            <person name="Salamov A."/>
            <person name="Andreopoulos B."/>
            <person name="Baker S."/>
            <person name="Barry K."/>
            <person name="Bills G."/>
            <person name="Bluhm B."/>
            <person name="Cannon C."/>
            <person name="Castanera R."/>
            <person name="Culley D."/>
            <person name="Daum C."/>
            <person name="Ezra D."/>
            <person name="Gonzalez J."/>
            <person name="Henrissat B."/>
            <person name="Kuo A."/>
            <person name="Liang C."/>
            <person name="Lipzen A."/>
            <person name="Lutzoni F."/>
            <person name="Magnuson J."/>
            <person name="Mondo S."/>
            <person name="Nolan M."/>
            <person name="Ohm R."/>
            <person name="Pangilinan J."/>
            <person name="Park H.-J."/>
            <person name="Ramirez L."/>
            <person name="Alfaro M."/>
            <person name="Sun H."/>
            <person name="Tritt A."/>
            <person name="Yoshinaga Y."/>
            <person name="Zwiers L.-H."/>
            <person name="Turgeon B."/>
            <person name="Goodwin S."/>
            <person name="Spatafora J."/>
            <person name="Crous P."/>
            <person name="Grigoriev I."/>
        </authorList>
    </citation>
    <scope>NUCLEOTIDE SEQUENCE</scope>
    <source>
        <strain evidence="1">CBS 122367</strain>
    </source>
</reference>
<organism evidence="1 2">
    <name type="scientific">Lentithecium fluviatile CBS 122367</name>
    <dbReference type="NCBI Taxonomy" id="1168545"/>
    <lineage>
        <taxon>Eukaryota</taxon>
        <taxon>Fungi</taxon>
        <taxon>Dikarya</taxon>
        <taxon>Ascomycota</taxon>
        <taxon>Pezizomycotina</taxon>
        <taxon>Dothideomycetes</taxon>
        <taxon>Pleosporomycetidae</taxon>
        <taxon>Pleosporales</taxon>
        <taxon>Massarineae</taxon>
        <taxon>Lentitheciaceae</taxon>
        <taxon>Lentithecium</taxon>
    </lineage>
</organism>
<name>A0A6G1JCX8_9PLEO</name>
<accession>A0A6G1JCX8</accession>
<gene>
    <name evidence="1" type="ORF">K458DRAFT_415064</name>
</gene>
<evidence type="ECO:0000313" key="2">
    <source>
        <dbReference type="Proteomes" id="UP000799291"/>
    </source>
</evidence>
<dbReference type="AlphaFoldDB" id="A0A6G1JCX8"/>
<sequence length="227" mass="25840">MSKQWEWDAVLHKYYYKSNAGVHFSDGAYVPHPDHISKSDEAPESSPSSSTALVLASSAISKTTSETALVLAASSDTAKDLRDLPPPSEYAPQSPIRIWCNLHESWFQSTKEWEIHLEETSHETCSVYGCYWQGSRFDSETHAKAHMRASHMCTVHNLLFVGWRAHTSDHRHSRCGISGCNYNWYCEIMGAIDQYKGHLEAHHEDGDFYLPWAYYVPPQDHDSCVIM</sequence>
<dbReference type="Proteomes" id="UP000799291">
    <property type="component" value="Unassembled WGS sequence"/>
</dbReference>
<dbReference type="EMBL" id="MU005574">
    <property type="protein sequence ID" value="KAF2687989.1"/>
    <property type="molecule type" value="Genomic_DNA"/>
</dbReference>
<keyword evidence="2" id="KW-1185">Reference proteome</keyword>
<proteinExistence type="predicted"/>